<sequence>MVESDDRTHAPLEVPFLEDPRFDYDSLDMTTYPQRIGVDTALLENDLEANLSLPSASAFIQAWLWFGLLGETRHVCFPEGQRDRLEAGHFVKTIAGRQYVSLARMGDFSHRDAAGEPIQRVLPQTHTERLVRCIYTASSFVSQALRILSSTKSKSLEQDPMDHLSLVLLSVQILCQTLMETVLGGTAVQRPQEETLSGVDTLLVDRLLRKSGWRQVEIERLPENIIFRYYLSYIRGISLQAPSLKLEYSATASAYIPSHTTGNCGCESSPVSQGKPRNIPARSMTTTCTYNDFGWGKIVLQQKQYVSSGATPYVAISHVRAAGLGNDRDNSLPHCQLAHIQSLVNQVIQSKSKENDTNTSFWIDTLCISLDAEFRKTEEPLIWKVFRYASAVLVLDPALSEHLYSTPEEALVRIRYSLWKQRLWTLEEGFFATELIFSFRNKTVSLDHLLKGVQFSFPLSTGLRKHNVPPELRAMMGREDLVQALETFAADVVEEAHGSRNRYHQSAEQLPLREERQLLSQIPRFRRQDAPVLRVQDEGVQPLPAPAQLSPAFCWGFKDGDAVAVHRRRPSGFLLGGVVGGGAGAGAGGGRGQSQELVGADGQALVWGLHFGLDHEAVPL</sequence>
<evidence type="ECO:0000313" key="1">
    <source>
        <dbReference type="EMBL" id="KAK8856089.1"/>
    </source>
</evidence>
<reference evidence="1 2" key="1">
    <citation type="journal article" date="2024" name="IMA Fungus">
        <title>Apiospora arundinis, a panoply of carbohydrate-active enzymes and secondary metabolites.</title>
        <authorList>
            <person name="Sorensen T."/>
            <person name="Petersen C."/>
            <person name="Muurmann A.T."/>
            <person name="Christiansen J.V."/>
            <person name="Brundto M.L."/>
            <person name="Overgaard C.K."/>
            <person name="Boysen A.T."/>
            <person name="Wollenberg R.D."/>
            <person name="Larsen T.O."/>
            <person name="Sorensen J.L."/>
            <person name="Nielsen K.L."/>
            <person name="Sondergaard T.E."/>
        </authorList>
    </citation>
    <scope>NUCLEOTIDE SEQUENCE [LARGE SCALE GENOMIC DNA]</scope>
    <source>
        <strain evidence="1 2">AAU 773</strain>
    </source>
</reference>
<dbReference type="PANTHER" id="PTHR39596">
    <property type="match status" value="1"/>
</dbReference>
<dbReference type="PANTHER" id="PTHR39596:SF3">
    <property type="entry name" value="HETEROKARYON INCOMPATIBILITY DOMAIN-CONTAINING PROTEIN"/>
    <property type="match status" value="1"/>
</dbReference>
<comment type="caution">
    <text evidence="1">The sequence shown here is derived from an EMBL/GenBank/DDBJ whole genome shotgun (WGS) entry which is preliminary data.</text>
</comment>
<dbReference type="Proteomes" id="UP001390339">
    <property type="component" value="Unassembled WGS sequence"/>
</dbReference>
<protein>
    <submittedName>
        <fullName evidence="1">HET domain protein</fullName>
    </submittedName>
</protein>
<gene>
    <name evidence="1" type="ORF">PGQ11_012001</name>
</gene>
<dbReference type="EMBL" id="JAPCWZ010000007">
    <property type="protein sequence ID" value="KAK8856089.1"/>
    <property type="molecule type" value="Genomic_DNA"/>
</dbReference>
<evidence type="ECO:0000313" key="2">
    <source>
        <dbReference type="Proteomes" id="UP001390339"/>
    </source>
</evidence>
<organism evidence="1 2">
    <name type="scientific">Apiospora arundinis</name>
    <dbReference type="NCBI Taxonomy" id="335852"/>
    <lineage>
        <taxon>Eukaryota</taxon>
        <taxon>Fungi</taxon>
        <taxon>Dikarya</taxon>
        <taxon>Ascomycota</taxon>
        <taxon>Pezizomycotina</taxon>
        <taxon>Sordariomycetes</taxon>
        <taxon>Xylariomycetidae</taxon>
        <taxon>Amphisphaeriales</taxon>
        <taxon>Apiosporaceae</taxon>
        <taxon>Apiospora</taxon>
    </lineage>
</organism>
<name>A0ABR2I147_9PEZI</name>
<accession>A0ABR2I147</accession>
<proteinExistence type="predicted"/>
<keyword evidence="2" id="KW-1185">Reference proteome</keyword>